<proteinExistence type="predicted"/>
<comment type="caution">
    <text evidence="2">The sequence shown here is derived from an EMBL/GenBank/DDBJ whole genome shotgun (WGS) entry which is preliminary data.</text>
</comment>
<feature type="region of interest" description="Disordered" evidence="1">
    <location>
        <begin position="153"/>
        <end position="178"/>
    </location>
</feature>
<name>A0AAD4XSS6_9MAGN</name>
<keyword evidence="3" id="KW-1185">Reference proteome</keyword>
<protein>
    <submittedName>
        <fullName evidence="2">Uncharacterized protein</fullName>
    </submittedName>
</protein>
<dbReference type="AlphaFoldDB" id="A0AAD4XSS6"/>
<evidence type="ECO:0000313" key="3">
    <source>
        <dbReference type="Proteomes" id="UP001202328"/>
    </source>
</evidence>
<dbReference type="Proteomes" id="UP001202328">
    <property type="component" value="Unassembled WGS sequence"/>
</dbReference>
<evidence type="ECO:0000256" key="1">
    <source>
        <dbReference type="SAM" id="MobiDB-lite"/>
    </source>
</evidence>
<dbReference type="EMBL" id="JAJJMB010005149">
    <property type="protein sequence ID" value="KAI3940449.1"/>
    <property type="molecule type" value="Genomic_DNA"/>
</dbReference>
<sequence length="178" mass="19460">MLTDLSECAKFQWHPNSNLINTINLNSQEILLTGSNGQISSQTCTRADLKRKDVPLKEVPRLKRSRACYLNNVSEIPMNSDISDGSVIASGSMDIADPDVGSTCIQIPTADEDFSSDGLDEFRGSSDDEDDMDAQQVQSQKADQFLSVRHYLGKMDIEEQGPRSGGRSAPDDVFALDG</sequence>
<gene>
    <name evidence="2" type="ORF">MKW98_024856</name>
</gene>
<accession>A0AAD4XSS6</accession>
<organism evidence="2 3">
    <name type="scientific">Papaver atlanticum</name>
    <dbReference type="NCBI Taxonomy" id="357466"/>
    <lineage>
        <taxon>Eukaryota</taxon>
        <taxon>Viridiplantae</taxon>
        <taxon>Streptophyta</taxon>
        <taxon>Embryophyta</taxon>
        <taxon>Tracheophyta</taxon>
        <taxon>Spermatophyta</taxon>
        <taxon>Magnoliopsida</taxon>
        <taxon>Ranunculales</taxon>
        <taxon>Papaveraceae</taxon>
        <taxon>Papaveroideae</taxon>
        <taxon>Papaver</taxon>
    </lineage>
</organism>
<reference evidence="2" key="1">
    <citation type="submission" date="2022-04" db="EMBL/GenBank/DDBJ databases">
        <title>A functionally conserved STORR gene fusion in Papaver species that diverged 16.8 million years ago.</title>
        <authorList>
            <person name="Catania T."/>
        </authorList>
    </citation>
    <scope>NUCLEOTIDE SEQUENCE</scope>
    <source>
        <strain evidence="2">S-188037</strain>
    </source>
</reference>
<evidence type="ECO:0000313" key="2">
    <source>
        <dbReference type="EMBL" id="KAI3940449.1"/>
    </source>
</evidence>